<protein>
    <submittedName>
        <fullName evidence="2">DUF4221 domain-containing protein</fullName>
    </submittedName>
</protein>
<organism evidence="2 3">
    <name type="scientific">Phaeocystidibacter luteus</name>
    <dbReference type="NCBI Taxonomy" id="911197"/>
    <lineage>
        <taxon>Bacteria</taxon>
        <taxon>Pseudomonadati</taxon>
        <taxon>Bacteroidota</taxon>
        <taxon>Flavobacteriia</taxon>
        <taxon>Flavobacteriales</taxon>
        <taxon>Phaeocystidibacteraceae</taxon>
        <taxon>Phaeocystidibacter</taxon>
    </lineage>
</organism>
<sequence>MKTLLNFVVAICALSSFGGCSASGSNNKHQGPRATINFRLEKTIEIDLPFEYEAGFNLTSQAYSRNDTDFVLLGDMMEARLIEIDLNHGKFVRSIPLPRIARGRYPVFTFHYVNEDTIVILPDISNEHGLYHDSLLFSINIQGIENGSFNLNDSPFIMSWMDRDSSKATFFHHFSPMKMQGNTLFVNPLPLKSGMTQGDIEKHDVPELGYFNLNGMKDLYFQRIQYHPNERVDTQFYAHEQERLNICLRDPNTIMVSHANLPELHLINKNTGQFSSSNETGRFIPDPTPLKNSVVQPSYNPNSTVFRNLIFDSQTDFSYRFATYPSDENLKPGDLSAFRADFVWVGAYDDELKLIAQALKPSWFKLHPEPILVNGKCITIEQDGDRSKFKIQITSLDTVNLAQSEYLLLKDSPTSMTPVVSEEDVHLLFRELSIPSNCVVLTISAPSCPYCLDYATEYFLANLNRMERQNVFLVASDESASPQLRTVESPNILIVDNGRLEDILELNITNPALMIWDGNKVTNTTVLPPDQVTQIDQLLSEFQSSLRE</sequence>
<evidence type="ECO:0000313" key="3">
    <source>
        <dbReference type="Proteomes" id="UP000468650"/>
    </source>
</evidence>
<dbReference type="EMBL" id="WBVO01000002">
    <property type="protein sequence ID" value="KAB2814054.1"/>
    <property type="molecule type" value="Genomic_DNA"/>
</dbReference>
<dbReference type="AlphaFoldDB" id="A0A6N6RIF7"/>
<evidence type="ECO:0000256" key="1">
    <source>
        <dbReference type="SAM" id="SignalP"/>
    </source>
</evidence>
<name>A0A6N6RIF7_9FLAO</name>
<feature type="chain" id="PRO_5027103755" evidence="1">
    <location>
        <begin position="23"/>
        <end position="548"/>
    </location>
</feature>
<reference evidence="2 3" key="1">
    <citation type="submission" date="2019-09" db="EMBL/GenBank/DDBJ databases">
        <title>Genomes of family Cryomorphaceae.</title>
        <authorList>
            <person name="Bowman J.P."/>
        </authorList>
    </citation>
    <scope>NUCLEOTIDE SEQUENCE [LARGE SCALE GENOMIC DNA]</scope>
    <source>
        <strain evidence="2 3">LMG 25704</strain>
    </source>
</reference>
<accession>A0A6N6RIF7</accession>
<keyword evidence="3" id="KW-1185">Reference proteome</keyword>
<keyword evidence="1" id="KW-0732">Signal</keyword>
<gene>
    <name evidence="2" type="ORF">F8C67_05065</name>
</gene>
<dbReference type="PROSITE" id="PS51257">
    <property type="entry name" value="PROKAR_LIPOPROTEIN"/>
    <property type="match status" value="1"/>
</dbReference>
<evidence type="ECO:0000313" key="2">
    <source>
        <dbReference type="EMBL" id="KAB2814054.1"/>
    </source>
</evidence>
<dbReference type="Proteomes" id="UP000468650">
    <property type="component" value="Unassembled WGS sequence"/>
</dbReference>
<feature type="signal peptide" evidence="1">
    <location>
        <begin position="1"/>
        <end position="22"/>
    </location>
</feature>
<comment type="caution">
    <text evidence="2">The sequence shown here is derived from an EMBL/GenBank/DDBJ whole genome shotgun (WGS) entry which is preliminary data.</text>
</comment>
<dbReference type="RefSeq" id="WP_151666722.1">
    <property type="nucleotide sequence ID" value="NZ_WBVO01000002.1"/>
</dbReference>
<proteinExistence type="predicted"/>